<sequence length="301" mass="34198">MDKISILNKVKEIYLHNGNIISYLKKIDGAKNNSIEDILISYDFQSGSYDEEYSKDPILNDKYKLYCSYISNIIYSLGEYDSLLEVGVGDGTTLGNVLILLKKMPQRCYGFDLSWSRIKYARNFLKKLKINDVKLFTADLFSTPLKDNSIDIVYTSHSIEPNGGREKDALVELYRITNKYLILIEPAYEFASDKAKERMIKCGYITRLYSTAKGLGYNIVEHRLLETSLNPLNPTGVIIIKKESNLKTSNPLCCPVTKSNIIQKDNAYYSKDSLLAYPIIDEIPCLLGQNAIIATKFLDDI</sequence>
<evidence type="ECO:0000259" key="1">
    <source>
        <dbReference type="Pfam" id="PF08241"/>
    </source>
</evidence>
<keyword evidence="3" id="KW-1185">Reference proteome</keyword>
<dbReference type="RefSeq" id="WP_032076683.1">
    <property type="nucleotide sequence ID" value="NZ_CP020953.1"/>
</dbReference>
<accession>A0A2U8DLV4</accession>
<feature type="domain" description="Methyltransferase type 11" evidence="1">
    <location>
        <begin position="84"/>
        <end position="177"/>
    </location>
</feature>
<evidence type="ECO:0000313" key="3">
    <source>
        <dbReference type="Proteomes" id="UP000244910"/>
    </source>
</evidence>
<dbReference type="InterPro" id="IPR013216">
    <property type="entry name" value="Methyltransf_11"/>
</dbReference>
<dbReference type="Proteomes" id="UP000244910">
    <property type="component" value="Chromosome"/>
</dbReference>
<dbReference type="KEGG" id="cdrk:B9W14_04005"/>
<reference evidence="3" key="1">
    <citation type="submission" date="2017-04" db="EMBL/GenBank/DDBJ databases">
        <authorList>
            <person name="Song Y."/>
            <person name="Cho B.-K."/>
        </authorList>
    </citation>
    <scope>NUCLEOTIDE SEQUENCE [LARGE SCALE GENOMIC DNA]</scope>
    <source>
        <strain evidence="3">SL1</strain>
    </source>
</reference>
<dbReference type="Pfam" id="PF08241">
    <property type="entry name" value="Methyltransf_11"/>
    <property type="match status" value="1"/>
</dbReference>
<evidence type="ECO:0000313" key="2">
    <source>
        <dbReference type="EMBL" id="AWI03679.1"/>
    </source>
</evidence>
<name>A0A2U8DLV4_9CLOT</name>
<protein>
    <recommendedName>
        <fullName evidence="1">Methyltransferase type 11 domain-containing protein</fullName>
    </recommendedName>
</protein>
<dbReference type="OrthoDB" id="9777497at2"/>
<gene>
    <name evidence="2" type="ORF">B9W14_04005</name>
</gene>
<dbReference type="GO" id="GO:0008757">
    <property type="term" value="F:S-adenosylmethionine-dependent methyltransferase activity"/>
    <property type="evidence" value="ECO:0007669"/>
    <property type="project" value="InterPro"/>
</dbReference>
<dbReference type="Gene3D" id="3.40.50.150">
    <property type="entry name" value="Vaccinia Virus protein VP39"/>
    <property type="match status" value="1"/>
</dbReference>
<dbReference type="AlphaFoldDB" id="A0A2U8DLV4"/>
<dbReference type="CDD" id="cd02440">
    <property type="entry name" value="AdoMet_MTases"/>
    <property type="match status" value="1"/>
</dbReference>
<dbReference type="SUPFAM" id="SSF53335">
    <property type="entry name" value="S-adenosyl-L-methionine-dependent methyltransferases"/>
    <property type="match status" value="1"/>
</dbReference>
<proteinExistence type="predicted"/>
<organism evidence="2 3">
    <name type="scientific">Clostridium drakei</name>
    <dbReference type="NCBI Taxonomy" id="332101"/>
    <lineage>
        <taxon>Bacteria</taxon>
        <taxon>Bacillati</taxon>
        <taxon>Bacillota</taxon>
        <taxon>Clostridia</taxon>
        <taxon>Eubacteriales</taxon>
        <taxon>Clostridiaceae</taxon>
        <taxon>Clostridium</taxon>
    </lineage>
</organism>
<dbReference type="Gene3D" id="2.20.25.10">
    <property type="match status" value="1"/>
</dbReference>
<dbReference type="EMBL" id="CP020953">
    <property type="protein sequence ID" value="AWI03679.1"/>
    <property type="molecule type" value="Genomic_DNA"/>
</dbReference>
<dbReference type="SUPFAM" id="SSF158997">
    <property type="entry name" value="Trm112p-like"/>
    <property type="match status" value="1"/>
</dbReference>
<dbReference type="InterPro" id="IPR029063">
    <property type="entry name" value="SAM-dependent_MTases_sf"/>
</dbReference>